<feature type="non-terminal residue" evidence="1">
    <location>
        <position position="1"/>
    </location>
</feature>
<proteinExistence type="predicted"/>
<dbReference type="Proteomes" id="UP000054359">
    <property type="component" value="Unassembled WGS sequence"/>
</dbReference>
<name>A0A087UYQ7_STEMI</name>
<accession>A0A087UYQ7</accession>
<organism evidence="1 2">
    <name type="scientific">Stegodyphus mimosarum</name>
    <name type="common">African social velvet spider</name>
    <dbReference type="NCBI Taxonomy" id="407821"/>
    <lineage>
        <taxon>Eukaryota</taxon>
        <taxon>Metazoa</taxon>
        <taxon>Ecdysozoa</taxon>
        <taxon>Arthropoda</taxon>
        <taxon>Chelicerata</taxon>
        <taxon>Arachnida</taxon>
        <taxon>Araneae</taxon>
        <taxon>Araneomorphae</taxon>
        <taxon>Entelegynae</taxon>
        <taxon>Eresoidea</taxon>
        <taxon>Eresidae</taxon>
        <taxon>Stegodyphus</taxon>
    </lineage>
</organism>
<evidence type="ECO:0000313" key="1">
    <source>
        <dbReference type="EMBL" id="KFM82496.1"/>
    </source>
</evidence>
<feature type="non-terminal residue" evidence="1">
    <location>
        <position position="39"/>
    </location>
</feature>
<dbReference type="EMBL" id="KK122321">
    <property type="protein sequence ID" value="KFM82496.1"/>
    <property type="molecule type" value="Genomic_DNA"/>
</dbReference>
<keyword evidence="2" id="KW-1185">Reference proteome</keyword>
<evidence type="ECO:0000313" key="2">
    <source>
        <dbReference type="Proteomes" id="UP000054359"/>
    </source>
</evidence>
<reference evidence="1 2" key="1">
    <citation type="submission" date="2013-11" db="EMBL/GenBank/DDBJ databases">
        <title>Genome sequencing of Stegodyphus mimosarum.</title>
        <authorList>
            <person name="Bechsgaard J."/>
        </authorList>
    </citation>
    <scope>NUCLEOTIDE SEQUENCE [LARGE SCALE GENOMIC DNA]</scope>
</reference>
<sequence length="39" mass="4612">VSQFPSLKLKYLINKRGFLNLNNKAENQLRKIYTCPQCQ</sequence>
<dbReference type="AlphaFoldDB" id="A0A087UYQ7"/>
<gene>
    <name evidence="1" type="ORF">X975_18714</name>
</gene>
<protein>
    <submittedName>
        <fullName evidence="1">Uncharacterized protein</fullName>
    </submittedName>
</protein>